<dbReference type="InterPro" id="IPR010998">
    <property type="entry name" value="Integrase_recombinase_N"/>
</dbReference>
<evidence type="ECO:0000256" key="2">
    <source>
        <dbReference type="ARBA" id="ARBA00023172"/>
    </source>
</evidence>
<dbReference type="SUPFAM" id="SSF56672">
    <property type="entry name" value="DNA/RNA polymerases"/>
    <property type="match status" value="1"/>
</dbReference>
<feature type="region of interest" description="Disordered" evidence="3">
    <location>
        <begin position="239"/>
        <end position="267"/>
    </location>
</feature>
<dbReference type="InterPro" id="IPR000477">
    <property type="entry name" value="RT_dom"/>
</dbReference>
<accession>A0A1Y1IYJ3</accession>
<dbReference type="STRING" id="105231.A0A1Y1IYJ3"/>
<evidence type="ECO:0000256" key="1">
    <source>
        <dbReference type="ARBA" id="ARBA00023125"/>
    </source>
</evidence>
<dbReference type="PANTHER" id="PTHR33050">
    <property type="entry name" value="REVERSE TRANSCRIPTASE DOMAIN-CONTAINING PROTEIN"/>
    <property type="match status" value="1"/>
</dbReference>
<feature type="region of interest" description="Disordered" evidence="3">
    <location>
        <begin position="194"/>
        <end position="225"/>
    </location>
</feature>
<name>A0A1Y1IYJ3_KLENI</name>
<dbReference type="CDD" id="cd09275">
    <property type="entry name" value="RNase_HI_RT_DIRS1"/>
    <property type="match status" value="1"/>
</dbReference>
<reference evidence="5 6" key="1">
    <citation type="journal article" date="2014" name="Nat. Commun.">
        <title>Klebsormidium flaccidum genome reveals primary factors for plant terrestrial adaptation.</title>
        <authorList>
            <person name="Hori K."/>
            <person name="Maruyama F."/>
            <person name="Fujisawa T."/>
            <person name="Togashi T."/>
            <person name="Yamamoto N."/>
            <person name="Seo M."/>
            <person name="Sato S."/>
            <person name="Yamada T."/>
            <person name="Mori H."/>
            <person name="Tajima N."/>
            <person name="Moriyama T."/>
            <person name="Ikeuchi M."/>
            <person name="Watanabe M."/>
            <person name="Wada H."/>
            <person name="Kobayashi K."/>
            <person name="Saito M."/>
            <person name="Masuda T."/>
            <person name="Sasaki-Sekimoto Y."/>
            <person name="Mashiguchi K."/>
            <person name="Awai K."/>
            <person name="Shimojima M."/>
            <person name="Masuda S."/>
            <person name="Iwai M."/>
            <person name="Nobusawa T."/>
            <person name="Narise T."/>
            <person name="Kondo S."/>
            <person name="Saito H."/>
            <person name="Sato R."/>
            <person name="Murakawa M."/>
            <person name="Ihara Y."/>
            <person name="Oshima-Yamada Y."/>
            <person name="Ohtaka K."/>
            <person name="Satoh M."/>
            <person name="Sonobe K."/>
            <person name="Ishii M."/>
            <person name="Ohtani R."/>
            <person name="Kanamori-Sato M."/>
            <person name="Honoki R."/>
            <person name="Miyazaki D."/>
            <person name="Mochizuki H."/>
            <person name="Umetsu J."/>
            <person name="Higashi K."/>
            <person name="Shibata D."/>
            <person name="Kamiya Y."/>
            <person name="Sato N."/>
            <person name="Nakamura Y."/>
            <person name="Tabata S."/>
            <person name="Ida S."/>
            <person name="Kurokawa K."/>
            <person name="Ohta H."/>
        </authorList>
    </citation>
    <scope>NUCLEOTIDE SEQUENCE [LARGE SCALE GENOMIC DNA]</scope>
    <source>
        <strain evidence="5 6">NIES-2285</strain>
    </source>
</reference>
<keyword evidence="6" id="KW-1185">Reference proteome</keyword>
<dbReference type="Proteomes" id="UP000054558">
    <property type="component" value="Unassembled WGS sequence"/>
</dbReference>
<gene>
    <name evidence="5" type="ORF">KFL_014990010</name>
</gene>
<dbReference type="Gene3D" id="3.30.420.10">
    <property type="entry name" value="Ribonuclease H-like superfamily/Ribonuclease H"/>
    <property type="match status" value="1"/>
</dbReference>
<dbReference type="Pfam" id="PF00078">
    <property type="entry name" value="RVT_1"/>
    <property type="match status" value="1"/>
</dbReference>
<dbReference type="InterPro" id="IPR013762">
    <property type="entry name" value="Integrase-like_cat_sf"/>
</dbReference>
<feature type="region of interest" description="Disordered" evidence="3">
    <location>
        <begin position="18"/>
        <end position="42"/>
    </location>
</feature>
<dbReference type="InterPro" id="IPR036397">
    <property type="entry name" value="RNaseH_sf"/>
</dbReference>
<dbReference type="Gene3D" id="1.10.150.130">
    <property type="match status" value="1"/>
</dbReference>
<evidence type="ECO:0000256" key="3">
    <source>
        <dbReference type="SAM" id="MobiDB-lite"/>
    </source>
</evidence>
<dbReference type="GO" id="GO:0006310">
    <property type="term" value="P:DNA recombination"/>
    <property type="evidence" value="ECO:0007669"/>
    <property type="project" value="UniProtKB-KW"/>
</dbReference>
<dbReference type="AlphaFoldDB" id="A0A1Y1IYJ3"/>
<protein>
    <submittedName>
        <fullName evidence="5">Phage_integrase</fullName>
    </submittedName>
</protein>
<dbReference type="PANTHER" id="PTHR33050:SF7">
    <property type="entry name" value="RIBONUCLEASE H"/>
    <property type="match status" value="1"/>
</dbReference>
<dbReference type="InterPro" id="IPR052055">
    <property type="entry name" value="Hepadnavirus_pol/RT"/>
</dbReference>
<dbReference type="SUPFAM" id="SSF56349">
    <property type="entry name" value="DNA breaking-rejoining enzymes"/>
    <property type="match status" value="1"/>
</dbReference>
<dbReference type="GO" id="GO:0015074">
    <property type="term" value="P:DNA integration"/>
    <property type="evidence" value="ECO:0007669"/>
    <property type="project" value="InterPro"/>
</dbReference>
<sequence length="1151" mass="127705">MNAEELAAAEAFASSVLIEPTSPKANMSNQDGTGGSAEATPTNGLEEMKAFLAKALAESQETMLARMKEELSASVSASVHDAVSSSSGLTGIKRRADAIKNEGIKKQFVPMEESLLRMQAVQQPLQALANGEIDSISQDDAAKMTEYLDEGIDIASKRLQHLEIAETQGWPVAKKMEEGLMVLHLDEESQKRLKKAKKEVKEEEKEKESKKAKKTVKQAPPDPTAVHESLDLLSELTDSAEFEGPRPSASSKPAAAAPADKSKSEPWLRNRLRDQANFWKTFCTSVFVISLITTGYQLPWANGSPPGPYAQSNHPSASQFPQFVSDAVASLIATGAAMEVSQKPFIVSPLGVVPKGLDKLRLILDLRYVNSFLKVDKFKYESIKEVSNLCKLGDFLFTVDLKSGYHHVDIHPEFWQFLGFEWQGKYYVFCQLPFGLATACYVFTKLIKQLVQRWRKLGIRLIPYIDDFFFAASSAQEFTSVQAQVLADFAKAGFVLSKEKCQLQRSHVVKFLGFVVDTLHGKFHLSATAKAKLASAISSCLASSRIPAKVLARVTGLVVSMSFVTGPVAGLFTRFLHRALDSRSSWRSFITLDDDARFELQFWQHSLSDFSSRPIWRPSSLVHILQYDAGGDGWGGHLTLNAVHHQAHGFWAPSEVHGQKSSTWRELEGLFRLLQSVGHLLKGHRVTARGDALNVFWLLTKGGSRAPHLHQICLRIFRLCRTLQIELSPEWVPREQNQLADKLSKLVDVDDFGLQPAVFESIRAEFGPLHVDRFASEHNALLPEYFSELWSPASAEIFLHGDWNPECAGLPTSDSQITGLLSELRSLASSARASGSFRSYAGPWKHFKNWCLSKGVPCLPAAPLTVALYLTLLLRSAKSPSPILTCSAAIYLHHSLAGLPSPTQHSLVAMVREVAKRTRLSGQNVKSPLLASHVRRLFDLWRWSPGANLHTVMKLTAVTLCFTGFLRCSDLLTVQWEEIRFLPSHMELFIEKSKTDQYRVGHWLLIARVSGQYCPVSLTEHLIQRGEYSRSGSGGLIRNCTITPLQQYIRREQPCYSTVLSWFKDGVRSIGLDPAKYGTHSGRRGGASRAANVDVPDRLFKQHGRWRSERAKDSYVVAKLQARLSVTANLGLQPDVSLADVCEFEQAAGLA</sequence>
<evidence type="ECO:0000313" key="6">
    <source>
        <dbReference type="Proteomes" id="UP000054558"/>
    </source>
</evidence>
<dbReference type="EMBL" id="DF238448">
    <property type="protein sequence ID" value="GAQ93398.1"/>
    <property type="molecule type" value="Genomic_DNA"/>
</dbReference>
<dbReference type="PROSITE" id="PS50878">
    <property type="entry name" value="RT_POL"/>
    <property type="match status" value="1"/>
</dbReference>
<dbReference type="GO" id="GO:0003677">
    <property type="term" value="F:DNA binding"/>
    <property type="evidence" value="ECO:0007669"/>
    <property type="project" value="UniProtKB-KW"/>
</dbReference>
<keyword evidence="2" id="KW-0233">DNA recombination</keyword>
<dbReference type="SUPFAM" id="SSF47823">
    <property type="entry name" value="lambda integrase-like, N-terminal domain"/>
    <property type="match status" value="1"/>
</dbReference>
<keyword evidence="1" id="KW-0238">DNA-binding</keyword>
<dbReference type="OrthoDB" id="534186at2759"/>
<evidence type="ECO:0000259" key="4">
    <source>
        <dbReference type="PROSITE" id="PS50878"/>
    </source>
</evidence>
<dbReference type="InterPro" id="IPR011010">
    <property type="entry name" value="DNA_brk_join_enz"/>
</dbReference>
<dbReference type="InterPro" id="IPR043128">
    <property type="entry name" value="Rev_trsase/Diguanyl_cyclase"/>
</dbReference>
<proteinExistence type="predicted"/>
<dbReference type="CDD" id="cd03714">
    <property type="entry name" value="RT_DIRS1"/>
    <property type="match status" value="1"/>
</dbReference>
<feature type="domain" description="Reverse transcriptase" evidence="4">
    <location>
        <begin position="334"/>
        <end position="516"/>
    </location>
</feature>
<dbReference type="OMA" id="SSICQAF"/>
<dbReference type="Gene3D" id="3.30.70.270">
    <property type="match status" value="1"/>
</dbReference>
<dbReference type="Gene3D" id="1.10.443.10">
    <property type="entry name" value="Intergrase catalytic core"/>
    <property type="match status" value="1"/>
</dbReference>
<evidence type="ECO:0000313" key="5">
    <source>
        <dbReference type="EMBL" id="GAQ93398.1"/>
    </source>
</evidence>
<organism evidence="5 6">
    <name type="scientific">Klebsormidium nitens</name>
    <name type="common">Green alga</name>
    <name type="synonym">Ulothrix nitens</name>
    <dbReference type="NCBI Taxonomy" id="105231"/>
    <lineage>
        <taxon>Eukaryota</taxon>
        <taxon>Viridiplantae</taxon>
        <taxon>Streptophyta</taxon>
        <taxon>Klebsormidiophyceae</taxon>
        <taxon>Klebsormidiales</taxon>
        <taxon>Klebsormidiaceae</taxon>
        <taxon>Klebsormidium</taxon>
    </lineage>
</organism>
<dbReference type="Gene3D" id="3.10.10.10">
    <property type="entry name" value="HIV Type 1 Reverse Transcriptase, subunit A, domain 1"/>
    <property type="match status" value="1"/>
</dbReference>
<dbReference type="InterPro" id="IPR043502">
    <property type="entry name" value="DNA/RNA_pol_sf"/>
</dbReference>
<feature type="compositionally biased region" description="Low complexity" evidence="3">
    <location>
        <begin position="247"/>
        <end position="259"/>
    </location>
</feature>
<feature type="compositionally biased region" description="Basic and acidic residues" evidence="3">
    <location>
        <begin position="199"/>
        <end position="209"/>
    </location>
</feature>